<feature type="domain" description="Response regulatory" evidence="2">
    <location>
        <begin position="1"/>
        <end position="41"/>
    </location>
</feature>
<comment type="caution">
    <text evidence="1">Lacks conserved residue(s) required for the propagation of feature annotation.</text>
</comment>
<evidence type="ECO:0000313" key="4">
    <source>
        <dbReference type="Proteomes" id="UP000760480"/>
    </source>
</evidence>
<dbReference type="PROSITE" id="PS50110">
    <property type="entry name" value="RESPONSE_REGULATORY"/>
    <property type="match status" value="1"/>
</dbReference>
<dbReference type="SUPFAM" id="SSF52172">
    <property type="entry name" value="CheY-like"/>
    <property type="match status" value="1"/>
</dbReference>
<proteinExistence type="predicted"/>
<gene>
    <name evidence="3" type="ORF">E4P82_09495</name>
</gene>
<evidence type="ECO:0000259" key="2">
    <source>
        <dbReference type="PROSITE" id="PS50110"/>
    </source>
</evidence>
<dbReference type="Gene3D" id="3.40.50.2300">
    <property type="match status" value="1"/>
</dbReference>
<dbReference type="EMBL" id="SPMZ01000026">
    <property type="protein sequence ID" value="NMQ19406.1"/>
    <property type="molecule type" value="Genomic_DNA"/>
</dbReference>
<keyword evidence="4" id="KW-1185">Reference proteome</keyword>
<evidence type="ECO:0000256" key="1">
    <source>
        <dbReference type="PROSITE-ProRule" id="PRU00169"/>
    </source>
</evidence>
<dbReference type="InterPro" id="IPR011006">
    <property type="entry name" value="CheY-like_superfamily"/>
</dbReference>
<accession>A0ABX1TJ52</accession>
<protein>
    <submittedName>
        <fullName evidence="3">Response regulator</fullName>
    </submittedName>
</protein>
<dbReference type="InterPro" id="IPR001789">
    <property type="entry name" value="Sig_transdc_resp-reg_receiver"/>
</dbReference>
<name>A0ABX1TJ52_9GAMM</name>
<comment type="caution">
    <text evidence="3">The sequence shown here is derived from an EMBL/GenBank/DDBJ whole genome shotgun (WGS) entry which is preliminary data.</text>
</comment>
<evidence type="ECO:0000313" key="3">
    <source>
        <dbReference type="EMBL" id="NMQ19406.1"/>
    </source>
</evidence>
<reference evidence="3 4" key="1">
    <citation type="submission" date="2019-03" db="EMBL/GenBank/DDBJ databases">
        <title>Metabolic reconstructions from genomes of highly enriched 'Candidatus Accumulibacter' and 'Candidatus Competibacter' bioreactor populations.</title>
        <authorList>
            <person name="Annavajhala M.K."/>
            <person name="Welles L."/>
            <person name="Abbas B."/>
            <person name="Sorokin D."/>
            <person name="Park H."/>
            <person name="Van Loosdrecht M."/>
            <person name="Chandran K."/>
        </authorList>
    </citation>
    <scope>NUCLEOTIDE SEQUENCE [LARGE SCALE GENOMIC DNA]</scope>
    <source>
        <strain evidence="3 4">SBR_G</strain>
    </source>
</reference>
<organism evidence="3 4">
    <name type="scientific">Candidatus Competibacter phosphatis</name>
    <dbReference type="NCBI Taxonomy" id="221280"/>
    <lineage>
        <taxon>Bacteria</taxon>
        <taxon>Pseudomonadati</taxon>
        <taxon>Pseudomonadota</taxon>
        <taxon>Gammaproteobacteria</taxon>
        <taxon>Candidatus Competibacteraceae</taxon>
        <taxon>Candidatus Competibacter</taxon>
    </lineage>
</organism>
<dbReference type="Proteomes" id="UP000760480">
    <property type="component" value="Unassembled WGS sequence"/>
</dbReference>
<sequence length="70" mass="7871">MMITGLSDLESRLKGVEEGVDDFLIKPIDNRELKSRINALLRKKSISRFTSVTPRAGAQFGGYRWTDTAL</sequence>